<name>A0A089NRJ1_9HYPH</name>
<evidence type="ECO:0000256" key="1">
    <source>
        <dbReference type="ARBA" id="ARBA00022898"/>
    </source>
</evidence>
<dbReference type="GO" id="GO:0008483">
    <property type="term" value="F:transaminase activity"/>
    <property type="evidence" value="ECO:0007669"/>
    <property type="project" value="UniProtKB-KW"/>
</dbReference>
<dbReference type="PIRSF" id="PIRSF000390">
    <property type="entry name" value="PLP_StrS"/>
    <property type="match status" value="1"/>
</dbReference>
<keyword evidence="7" id="KW-1185">Reference proteome</keyword>
<dbReference type="InterPro" id="IPR015421">
    <property type="entry name" value="PyrdxlP-dep_Trfase_major"/>
</dbReference>
<protein>
    <submittedName>
        <fullName evidence="6">DegT/DnrJ/EryC1/StrS aminotransferase</fullName>
    </submittedName>
</protein>
<organism evidence="6 7">
    <name type="scientific">Methylobacterium oryzae CBMB20</name>
    <dbReference type="NCBI Taxonomy" id="693986"/>
    <lineage>
        <taxon>Bacteria</taxon>
        <taxon>Pseudomonadati</taxon>
        <taxon>Pseudomonadota</taxon>
        <taxon>Alphaproteobacteria</taxon>
        <taxon>Hyphomicrobiales</taxon>
        <taxon>Methylobacteriaceae</taxon>
        <taxon>Methylobacterium</taxon>
    </lineage>
</organism>
<dbReference type="HOGENOM" id="CLU_033332_1_1_5"/>
<dbReference type="GO" id="GO:0000271">
    <property type="term" value="P:polysaccharide biosynthetic process"/>
    <property type="evidence" value="ECO:0007669"/>
    <property type="project" value="TreeGrafter"/>
</dbReference>
<evidence type="ECO:0000256" key="3">
    <source>
        <dbReference type="PIRSR" id="PIRSR000390-1"/>
    </source>
</evidence>
<dbReference type="GeneID" id="96606711"/>
<evidence type="ECO:0000256" key="2">
    <source>
        <dbReference type="ARBA" id="ARBA00037999"/>
    </source>
</evidence>
<reference evidence="6 7" key="1">
    <citation type="journal article" date="2014" name="PLoS ONE">
        <title>Genome Information of Methylobacterium oryzae, a Plant-Probiotic Methylotroph in the Phyllosphere.</title>
        <authorList>
            <person name="Kwak M.J."/>
            <person name="Jeong H."/>
            <person name="Madhaiyan M."/>
            <person name="Lee Y."/>
            <person name="Sa T.M."/>
            <person name="Oh T.K."/>
            <person name="Kim J.F."/>
        </authorList>
    </citation>
    <scope>NUCLEOTIDE SEQUENCE [LARGE SCALE GENOMIC DNA]</scope>
    <source>
        <strain evidence="6 7">CBMB20</strain>
    </source>
</reference>
<dbReference type="PANTHER" id="PTHR30244">
    <property type="entry name" value="TRANSAMINASE"/>
    <property type="match status" value="1"/>
</dbReference>
<dbReference type="eggNOG" id="COG0399">
    <property type="taxonomic scope" value="Bacteria"/>
</dbReference>
<feature type="active site" description="Proton acceptor" evidence="3">
    <location>
        <position position="188"/>
    </location>
</feature>
<evidence type="ECO:0000313" key="6">
    <source>
        <dbReference type="EMBL" id="AIQ89160.1"/>
    </source>
</evidence>
<dbReference type="InterPro" id="IPR015424">
    <property type="entry name" value="PyrdxlP-dep_Trfase"/>
</dbReference>
<evidence type="ECO:0000313" key="7">
    <source>
        <dbReference type="Proteomes" id="UP000029492"/>
    </source>
</evidence>
<gene>
    <name evidence="6" type="ORF">MOC_1405</name>
</gene>
<keyword evidence="6" id="KW-0032">Aminotransferase</keyword>
<dbReference type="Pfam" id="PF01041">
    <property type="entry name" value="DegT_DnrJ_EryC1"/>
    <property type="match status" value="1"/>
</dbReference>
<evidence type="ECO:0000256" key="4">
    <source>
        <dbReference type="PIRSR" id="PIRSR000390-2"/>
    </source>
</evidence>
<dbReference type="AlphaFoldDB" id="A0A089NRJ1"/>
<sequence length="369" mass="38430">MIPVLIPSLPETDAIVPYLRRIDQSHIYSNYGPLSRAFTETLCRFVSERADGAPVAATITGSGTTAIELALRYRIAGRKGRLCLMPAYTFVATAHAAVNVGLEPFFADVDPETLALTPAIAARALAAAGGDVAAVVVVSPYGAPIDVAAWEAFETAHGIPVVFDAAAATLNLHRVGAQPICVSLHATKALGIGEGGAILTTDTDLVAQTTAMTGFGFSASSRVSEVRGGNYRISEYAAAVGLAVFDGLEARIQQLRDASLAYVAGFERIGVRMQPGFGRDWLTMTITALFEPGTADAVTAGFDADGIQWRRWYGTGCQAHPAFATCRHDGLAGTAAAAASAIGVPFFPAITPAQIDAVCGSVERSLAAR</sequence>
<keyword evidence="6" id="KW-0808">Transferase</keyword>
<dbReference type="GO" id="GO:0030170">
    <property type="term" value="F:pyridoxal phosphate binding"/>
    <property type="evidence" value="ECO:0007669"/>
    <property type="project" value="TreeGrafter"/>
</dbReference>
<dbReference type="STRING" id="693986.MOC_1405"/>
<dbReference type="InterPro" id="IPR000653">
    <property type="entry name" value="DegT/StrS_aminotransferase"/>
</dbReference>
<dbReference type="KEGG" id="mor:MOC_1405"/>
<comment type="similarity">
    <text evidence="2 5">Belongs to the DegT/DnrJ/EryC1 family.</text>
</comment>
<dbReference type="SUPFAM" id="SSF53383">
    <property type="entry name" value="PLP-dependent transferases"/>
    <property type="match status" value="1"/>
</dbReference>
<feature type="modified residue" description="N6-(pyridoxal phosphate)lysine" evidence="4">
    <location>
        <position position="188"/>
    </location>
</feature>
<dbReference type="PANTHER" id="PTHR30244:SF9">
    <property type="entry name" value="PROTEIN RV3402C"/>
    <property type="match status" value="1"/>
</dbReference>
<dbReference type="RefSeq" id="WP_043756255.1">
    <property type="nucleotide sequence ID" value="NZ_CP003811.1"/>
</dbReference>
<dbReference type="EMBL" id="CP003811">
    <property type="protein sequence ID" value="AIQ89160.1"/>
    <property type="molecule type" value="Genomic_DNA"/>
</dbReference>
<accession>A0A089NRJ1</accession>
<dbReference type="Gene3D" id="3.40.640.10">
    <property type="entry name" value="Type I PLP-dependent aspartate aminotransferase-like (Major domain)"/>
    <property type="match status" value="1"/>
</dbReference>
<proteinExistence type="inferred from homology"/>
<keyword evidence="1 4" id="KW-0663">Pyridoxal phosphate</keyword>
<evidence type="ECO:0000256" key="5">
    <source>
        <dbReference type="RuleBase" id="RU004508"/>
    </source>
</evidence>
<dbReference type="Proteomes" id="UP000029492">
    <property type="component" value="Chromosome"/>
</dbReference>